<dbReference type="EMBL" id="GDRN01084846">
    <property type="protein sequence ID" value="JAI61427.1"/>
    <property type="molecule type" value="Transcribed_RNA"/>
</dbReference>
<protein>
    <recommendedName>
        <fullName evidence="6">Groucho/TLE N-terminal Q-rich domain-containing protein</fullName>
    </recommendedName>
</protein>
<dbReference type="InterPro" id="IPR009146">
    <property type="entry name" value="Groucho_enhance"/>
</dbReference>
<evidence type="ECO:0000256" key="5">
    <source>
        <dbReference type="SAM" id="MobiDB-lite"/>
    </source>
</evidence>
<name>A0A0P4WB07_SCYOL</name>
<accession>A0A0P4WB07</accession>
<feature type="compositionally biased region" description="Low complexity" evidence="5">
    <location>
        <begin position="352"/>
        <end position="369"/>
    </location>
</feature>
<evidence type="ECO:0000259" key="6">
    <source>
        <dbReference type="Pfam" id="PF03920"/>
    </source>
</evidence>
<feature type="region of interest" description="Disordered" evidence="5">
    <location>
        <begin position="426"/>
        <end position="447"/>
    </location>
</feature>
<dbReference type="GO" id="GO:0005667">
    <property type="term" value="C:transcription regulator complex"/>
    <property type="evidence" value="ECO:0007669"/>
    <property type="project" value="TreeGrafter"/>
</dbReference>
<dbReference type="Pfam" id="PF03920">
    <property type="entry name" value="TLE_N"/>
    <property type="match status" value="1"/>
</dbReference>
<feature type="region of interest" description="Disordered" evidence="5">
    <location>
        <begin position="219"/>
        <end position="406"/>
    </location>
</feature>
<evidence type="ECO:0000256" key="3">
    <source>
        <dbReference type="ARBA" id="ARBA00023242"/>
    </source>
</evidence>
<comment type="similarity">
    <text evidence="2">Belongs to the WD repeat Groucho/TLE family.</text>
</comment>
<evidence type="ECO:0000256" key="4">
    <source>
        <dbReference type="SAM" id="Coils"/>
    </source>
</evidence>
<feature type="compositionally biased region" description="Basic and acidic residues" evidence="5">
    <location>
        <begin position="292"/>
        <end position="321"/>
    </location>
</feature>
<feature type="region of interest" description="Disordered" evidence="5">
    <location>
        <begin position="148"/>
        <end position="179"/>
    </location>
</feature>
<evidence type="ECO:0000313" key="7">
    <source>
        <dbReference type="EMBL" id="JAI61427.1"/>
    </source>
</evidence>
<feature type="coiled-coil region" evidence="4">
    <location>
        <begin position="38"/>
        <end position="65"/>
    </location>
</feature>
<proteinExistence type="inferred from homology"/>
<evidence type="ECO:0000256" key="1">
    <source>
        <dbReference type="ARBA" id="ARBA00004123"/>
    </source>
</evidence>
<dbReference type="GO" id="GO:0090090">
    <property type="term" value="P:negative regulation of canonical Wnt signaling pathway"/>
    <property type="evidence" value="ECO:0007669"/>
    <property type="project" value="TreeGrafter"/>
</dbReference>
<feature type="compositionally biased region" description="Low complexity" evidence="5">
    <location>
        <begin position="250"/>
        <end position="268"/>
    </location>
</feature>
<evidence type="ECO:0000256" key="2">
    <source>
        <dbReference type="ARBA" id="ARBA00005969"/>
    </source>
</evidence>
<dbReference type="PANTHER" id="PTHR10814:SF21">
    <property type="entry name" value="PROTEIN GROUCHO"/>
    <property type="match status" value="1"/>
</dbReference>
<comment type="subcellular location">
    <subcellularLocation>
        <location evidence="1">Nucleus</location>
    </subcellularLocation>
</comment>
<dbReference type="InterPro" id="IPR005617">
    <property type="entry name" value="Groucho/TLE_N"/>
</dbReference>
<feature type="compositionally biased region" description="Low complexity" evidence="5">
    <location>
        <begin position="382"/>
        <end position="397"/>
    </location>
</feature>
<keyword evidence="3" id="KW-0539">Nucleus</keyword>
<reference evidence="7" key="1">
    <citation type="submission" date="2015-09" db="EMBL/GenBank/DDBJ databases">
        <title>Scylla olivacea transcriptome.</title>
        <authorList>
            <person name="Ikhwanuddin M."/>
        </authorList>
    </citation>
    <scope>NUCLEOTIDE SEQUENCE</scope>
</reference>
<sequence>MYPAAMNAAVAAAATRHPVSLPGPQPGQPFKFTVPESCDRMKEEFNFLQAQYHNIKLEADKLVQEKSEMQRHYVMYYEMSYGLNVEMHKQTEIAKRLNAILAQIMPFLSQEHQQQVAAAIERAKQVTMTELNSIIGQQRSDLPRLLQQMQAQQAALPHAGHAPPIPLGPHPGLPGLPSLPPTSAASLLSGFTGSLVGPASHPLSLLSSKHLLHRDDTTRVLGSRHPGSPSPRHPHPGHDTPEDDPPPRAPSSSSAGGSVRPPSSGGAARPLTRSPFTPAERHRSSISPTAGDKYRTRSPEPDTKKIKREETHDREGGKMEQELVVDDTQDSVSPAVNGTTSPRENGVAKKTPPLGSVSPRSSGSSSSTPQARKEEKPATPNSKAPTPTSSGPGPSKPLCKALPPVGSFPAGYPLPEAAAAAACVVLPQPPPSSSPSPPSAPSGASVSLAETLSLTKGCASLVPVSCHAVHTSTSGSRFPPFLNGLFVL</sequence>
<dbReference type="GO" id="GO:0005634">
    <property type="term" value="C:nucleus"/>
    <property type="evidence" value="ECO:0007669"/>
    <property type="project" value="UniProtKB-SubCell"/>
</dbReference>
<organism evidence="7">
    <name type="scientific">Scylla olivacea</name>
    <name type="common">Orange mud crab</name>
    <name type="synonym">Cancer olivacea</name>
    <dbReference type="NCBI Taxonomy" id="85551"/>
    <lineage>
        <taxon>Eukaryota</taxon>
        <taxon>Metazoa</taxon>
        <taxon>Ecdysozoa</taxon>
        <taxon>Arthropoda</taxon>
        <taxon>Crustacea</taxon>
        <taxon>Multicrustacea</taxon>
        <taxon>Malacostraca</taxon>
        <taxon>Eumalacostraca</taxon>
        <taxon>Eucarida</taxon>
        <taxon>Decapoda</taxon>
        <taxon>Pleocyemata</taxon>
        <taxon>Brachyura</taxon>
        <taxon>Eubrachyura</taxon>
        <taxon>Portunoidea</taxon>
        <taxon>Portunidae</taxon>
        <taxon>Portuninae</taxon>
        <taxon>Scylla</taxon>
    </lineage>
</organism>
<feature type="compositionally biased region" description="Pro residues" evidence="5">
    <location>
        <begin position="427"/>
        <end position="440"/>
    </location>
</feature>
<dbReference type="GO" id="GO:0003714">
    <property type="term" value="F:transcription corepressor activity"/>
    <property type="evidence" value="ECO:0007669"/>
    <property type="project" value="TreeGrafter"/>
</dbReference>
<feature type="domain" description="Groucho/TLE N-terminal Q-rich" evidence="6">
    <location>
        <begin position="30"/>
        <end position="153"/>
    </location>
</feature>
<feature type="compositionally biased region" description="Polar residues" evidence="5">
    <location>
        <begin position="330"/>
        <end position="343"/>
    </location>
</feature>
<dbReference type="AlphaFoldDB" id="A0A0P4WB07"/>
<keyword evidence="4" id="KW-0175">Coiled coil</keyword>
<dbReference type="PANTHER" id="PTHR10814">
    <property type="entry name" value="TRANSDUCIN-LIKE ENHANCER PROTEIN"/>
    <property type="match status" value="1"/>
</dbReference>
<feature type="compositionally biased region" description="Pro residues" evidence="5">
    <location>
        <begin position="163"/>
        <end position="179"/>
    </location>
</feature>
<feature type="compositionally biased region" description="Low complexity" evidence="5">
    <location>
        <begin position="148"/>
        <end position="162"/>
    </location>
</feature>